<dbReference type="Pfam" id="PF14748">
    <property type="entry name" value="P5CR_dimer"/>
    <property type="match status" value="1"/>
</dbReference>
<dbReference type="GO" id="GO:0005737">
    <property type="term" value="C:cytoplasm"/>
    <property type="evidence" value="ECO:0007669"/>
    <property type="project" value="UniProtKB-SubCell"/>
</dbReference>
<gene>
    <name evidence="6 10" type="primary">proC</name>
    <name evidence="10" type="ORF">GK047_08370</name>
</gene>
<comment type="caution">
    <text evidence="10">The sequence shown here is derived from an EMBL/GenBank/DDBJ whole genome shotgun (WGS) entry which is preliminary data.</text>
</comment>
<evidence type="ECO:0000256" key="1">
    <source>
        <dbReference type="ARBA" id="ARBA00005525"/>
    </source>
</evidence>
<accession>A0A6G3ZV53</accession>
<feature type="domain" description="Pyrroline-5-carboxylate reductase dimerisation" evidence="9">
    <location>
        <begin position="171"/>
        <end position="275"/>
    </location>
</feature>
<dbReference type="InterPro" id="IPR029036">
    <property type="entry name" value="P5CR_dimer"/>
</dbReference>
<sequence>MSISLSQAKIAFVGAGSMSEAIFRGLLERKVAHSHNLFVMNRSDQTRLEYLRSEYDVNATSDSVTREAYIREADVVVLCMKPKDVETAFADLQPFLSEKQLLISVIAGLSIAKIEALLQTRMPIVRTMPNTSCTIGLGATGMSFSASVSESLQQLATQIFEAVGIVSIVEETKLEIVTGVSGSGPAYVYYFMEAMIKAAIQGGLSEEDARQLTLQTVLGAAHMVQITQENPAELRRKVTSPNGATQASIEVLDNHQFVEGITRAVFRSAERAKEMGEEIASQHTSVKTV</sequence>
<evidence type="ECO:0000256" key="5">
    <source>
        <dbReference type="ARBA" id="ARBA00058118"/>
    </source>
</evidence>
<organism evidence="10">
    <name type="scientific">Paenibacillus sp. SYP-B3998</name>
    <dbReference type="NCBI Taxonomy" id="2678564"/>
    <lineage>
        <taxon>Bacteria</taxon>
        <taxon>Bacillati</taxon>
        <taxon>Bacillota</taxon>
        <taxon>Bacilli</taxon>
        <taxon>Bacillales</taxon>
        <taxon>Paenibacillaceae</taxon>
        <taxon>Paenibacillus</taxon>
    </lineage>
</organism>
<comment type="catalytic activity">
    <reaction evidence="6">
        <text>L-proline + NADP(+) = (S)-1-pyrroline-5-carboxylate + NADPH + 2 H(+)</text>
        <dbReference type="Rhea" id="RHEA:14109"/>
        <dbReference type="ChEBI" id="CHEBI:15378"/>
        <dbReference type="ChEBI" id="CHEBI:17388"/>
        <dbReference type="ChEBI" id="CHEBI:57783"/>
        <dbReference type="ChEBI" id="CHEBI:58349"/>
        <dbReference type="ChEBI" id="CHEBI:60039"/>
        <dbReference type="EC" id="1.5.1.2"/>
    </reaction>
</comment>
<evidence type="ECO:0000313" key="10">
    <source>
        <dbReference type="EMBL" id="NEW06022.1"/>
    </source>
</evidence>
<dbReference type="InterPro" id="IPR000304">
    <property type="entry name" value="Pyrroline-COOH_reductase"/>
</dbReference>
<dbReference type="InterPro" id="IPR008927">
    <property type="entry name" value="6-PGluconate_DH-like_C_sf"/>
</dbReference>
<dbReference type="PANTHER" id="PTHR11645:SF49">
    <property type="entry name" value="PYRROLINE-5-CARBOXYLATE REDUCTASE 1"/>
    <property type="match status" value="1"/>
</dbReference>
<reference evidence="10" key="1">
    <citation type="submission" date="2020-02" db="EMBL/GenBank/DDBJ databases">
        <authorList>
            <person name="Shen X.-R."/>
            <person name="Zhang Y.-X."/>
        </authorList>
    </citation>
    <scope>NUCLEOTIDE SEQUENCE</scope>
    <source>
        <strain evidence="10">SYP-B3998</strain>
    </source>
</reference>
<dbReference type="AlphaFoldDB" id="A0A6G3ZV53"/>
<evidence type="ECO:0000256" key="7">
    <source>
        <dbReference type="NCBIfam" id="TIGR00112"/>
    </source>
</evidence>
<comment type="catalytic activity">
    <reaction evidence="6">
        <text>L-proline + NAD(+) = (S)-1-pyrroline-5-carboxylate + NADH + 2 H(+)</text>
        <dbReference type="Rhea" id="RHEA:14105"/>
        <dbReference type="ChEBI" id="CHEBI:15378"/>
        <dbReference type="ChEBI" id="CHEBI:17388"/>
        <dbReference type="ChEBI" id="CHEBI:57540"/>
        <dbReference type="ChEBI" id="CHEBI:57945"/>
        <dbReference type="ChEBI" id="CHEBI:60039"/>
        <dbReference type="EC" id="1.5.1.2"/>
    </reaction>
</comment>
<dbReference type="Gene3D" id="3.40.50.720">
    <property type="entry name" value="NAD(P)-binding Rossmann-like Domain"/>
    <property type="match status" value="1"/>
</dbReference>
<evidence type="ECO:0000256" key="2">
    <source>
        <dbReference type="ARBA" id="ARBA00022650"/>
    </source>
</evidence>
<dbReference type="SUPFAM" id="SSF51735">
    <property type="entry name" value="NAD(P)-binding Rossmann-fold domains"/>
    <property type="match status" value="1"/>
</dbReference>
<dbReference type="NCBIfam" id="TIGR00112">
    <property type="entry name" value="proC"/>
    <property type="match status" value="1"/>
</dbReference>
<evidence type="ECO:0000259" key="8">
    <source>
        <dbReference type="Pfam" id="PF03807"/>
    </source>
</evidence>
<feature type="domain" description="Pyrroline-5-carboxylate reductase catalytic N-terminal" evidence="8">
    <location>
        <begin position="9"/>
        <end position="108"/>
    </location>
</feature>
<comment type="similarity">
    <text evidence="1 6">Belongs to the pyrroline-5-carboxylate reductase family.</text>
</comment>
<comment type="pathway">
    <text evidence="6">Amino-acid biosynthesis; L-proline biosynthesis; L-proline from L-glutamate 5-semialdehyde: step 1/1.</text>
</comment>
<name>A0A6G3ZV53_9BACL</name>
<dbReference type="HAMAP" id="MF_01925">
    <property type="entry name" value="P5C_reductase"/>
    <property type="match status" value="1"/>
</dbReference>
<evidence type="ECO:0000256" key="4">
    <source>
        <dbReference type="ARBA" id="ARBA00023002"/>
    </source>
</evidence>
<dbReference type="SUPFAM" id="SSF48179">
    <property type="entry name" value="6-phosphogluconate dehydrogenase C-terminal domain-like"/>
    <property type="match status" value="1"/>
</dbReference>
<dbReference type="FunFam" id="1.10.3730.10:FF:000001">
    <property type="entry name" value="Pyrroline-5-carboxylate reductase"/>
    <property type="match status" value="1"/>
</dbReference>
<dbReference type="EMBL" id="JAAIKC010000002">
    <property type="protein sequence ID" value="NEW06022.1"/>
    <property type="molecule type" value="Genomic_DNA"/>
</dbReference>
<dbReference type="EC" id="1.5.1.2" evidence="6 7"/>
<keyword evidence="3 6" id="KW-0521">NADP</keyword>
<dbReference type="InterPro" id="IPR036291">
    <property type="entry name" value="NAD(P)-bd_dom_sf"/>
</dbReference>
<keyword evidence="4 6" id="KW-0560">Oxidoreductase</keyword>
<dbReference type="InterPro" id="IPR028939">
    <property type="entry name" value="P5C_Rdtase_cat_N"/>
</dbReference>
<keyword evidence="6" id="KW-0028">Amino-acid biosynthesis</keyword>
<dbReference type="Pfam" id="PF03807">
    <property type="entry name" value="F420_oxidored"/>
    <property type="match status" value="1"/>
</dbReference>
<keyword evidence="2 6" id="KW-0641">Proline biosynthesis</keyword>
<dbReference type="UniPathway" id="UPA00098">
    <property type="reaction ID" value="UER00361"/>
</dbReference>
<dbReference type="GO" id="GO:0004735">
    <property type="term" value="F:pyrroline-5-carboxylate reductase activity"/>
    <property type="evidence" value="ECO:0007669"/>
    <property type="project" value="UniProtKB-UniRule"/>
</dbReference>
<protein>
    <recommendedName>
        <fullName evidence="6 7">Pyrroline-5-carboxylate reductase</fullName>
        <shortName evidence="6">P5C reductase</shortName>
        <shortName evidence="6">P5CR</shortName>
        <ecNumber evidence="6 7">1.5.1.2</ecNumber>
    </recommendedName>
    <alternativeName>
        <fullName evidence="6">PCA reductase</fullName>
    </alternativeName>
</protein>
<evidence type="ECO:0000259" key="9">
    <source>
        <dbReference type="Pfam" id="PF14748"/>
    </source>
</evidence>
<dbReference type="PANTHER" id="PTHR11645">
    <property type="entry name" value="PYRROLINE-5-CARBOXYLATE REDUCTASE"/>
    <property type="match status" value="1"/>
</dbReference>
<comment type="subcellular location">
    <subcellularLocation>
        <location evidence="6">Cytoplasm</location>
    </subcellularLocation>
</comment>
<dbReference type="Gene3D" id="1.10.3730.10">
    <property type="entry name" value="ProC C-terminal domain-like"/>
    <property type="match status" value="1"/>
</dbReference>
<proteinExistence type="inferred from homology"/>
<evidence type="ECO:0000256" key="6">
    <source>
        <dbReference type="HAMAP-Rule" id="MF_01925"/>
    </source>
</evidence>
<dbReference type="RefSeq" id="WP_163944115.1">
    <property type="nucleotide sequence ID" value="NZ_JAAIKC010000002.1"/>
</dbReference>
<dbReference type="PIRSF" id="PIRSF000193">
    <property type="entry name" value="Pyrrol-5-carb_rd"/>
    <property type="match status" value="1"/>
</dbReference>
<dbReference type="GO" id="GO:0055129">
    <property type="term" value="P:L-proline biosynthetic process"/>
    <property type="evidence" value="ECO:0007669"/>
    <property type="project" value="UniProtKB-UniRule"/>
</dbReference>
<keyword evidence="6" id="KW-0963">Cytoplasm</keyword>
<comment type="function">
    <text evidence="5 6">Catalyzes the reduction of 1-pyrroline-5-carboxylate (PCA) to L-proline.</text>
</comment>
<evidence type="ECO:0000256" key="3">
    <source>
        <dbReference type="ARBA" id="ARBA00022857"/>
    </source>
</evidence>